<protein>
    <submittedName>
        <fullName evidence="2">DUF6318 family protein</fullName>
    </submittedName>
</protein>
<reference evidence="2 3" key="1">
    <citation type="submission" date="2024-09" db="EMBL/GenBank/DDBJ databases">
        <authorList>
            <person name="Sun Q."/>
            <person name="Mori K."/>
        </authorList>
    </citation>
    <scope>NUCLEOTIDE SEQUENCE [LARGE SCALE GENOMIC DNA]</scope>
    <source>
        <strain evidence="2 3">CCM 7609</strain>
    </source>
</reference>
<accession>A0ABV5FV06</accession>
<evidence type="ECO:0000259" key="1">
    <source>
        <dbReference type="Pfam" id="PF19843"/>
    </source>
</evidence>
<dbReference type="Proteomes" id="UP001589575">
    <property type="component" value="Unassembled WGS sequence"/>
</dbReference>
<feature type="domain" description="DUF6318" evidence="1">
    <location>
        <begin position="1"/>
        <end position="137"/>
    </location>
</feature>
<organism evidence="2 3">
    <name type="scientific">Citricoccus parietis</name>
    <dbReference type="NCBI Taxonomy" id="592307"/>
    <lineage>
        <taxon>Bacteria</taxon>
        <taxon>Bacillati</taxon>
        <taxon>Actinomycetota</taxon>
        <taxon>Actinomycetes</taxon>
        <taxon>Micrococcales</taxon>
        <taxon>Micrococcaceae</taxon>
        <taxon>Citricoccus</taxon>
    </lineage>
</organism>
<dbReference type="InterPro" id="IPR046281">
    <property type="entry name" value="DUF6318"/>
</dbReference>
<keyword evidence="3" id="KW-1185">Reference proteome</keyword>
<dbReference type="Pfam" id="PF19843">
    <property type="entry name" value="DUF6318"/>
    <property type="match status" value="1"/>
</dbReference>
<proteinExistence type="predicted"/>
<sequence>MPEAVKKPTEEGLEAAVEYWWGSASYLKSTGDPDPLGRVSGDGCELCQRQVEIWDWVYQEGGWAMADDAQVNEPIARVEDDRTNGSFVTQVTESSIQVYKPDGSIADEASAMEESESNWSGTAVFDAEAKAWKITAMEVLG</sequence>
<name>A0ABV5FV06_9MICC</name>
<comment type="caution">
    <text evidence="2">The sequence shown here is derived from an EMBL/GenBank/DDBJ whole genome shotgun (WGS) entry which is preliminary data.</text>
</comment>
<evidence type="ECO:0000313" key="3">
    <source>
        <dbReference type="Proteomes" id="UP001589575"/>
    </source>
</evidence>
<gene>
    <name evidence="2" type="ORF">ACFFX0_04705</name>
</gene>
<dbReference type="EMBL" id="JBHMFI010000001">
    <property type="protein sequence ID" value="MFB9070523.1"/>
    <property type="molecule type" value="Genomic_DNA"/>
</dbReference>
<evidence type="ECO:0000313" key="2">
    <source>
        <dbReference type="EMBL" id="MFB9070523.1"/>
    </source>
</evidence>